<proteinExistence type="predicted"/>
<keyword evidence="3" id="KW-0614">Plasmid</keyword>
<evidence type="ECO:0000259" key="1">
    <source>
        <dbReference type="Pfam" id="PF06094"/>
    </source>
</evidence>
<dbReference type="RefSeq" id="WP_208841693.1">
    <property type="nucleotide sequence ID" value="NZ_CP072135.1"/>
</dbReference>
<protein>
    <submittedName>
        <fullName evidence="3">Gamma-glutamylcyclotransferase</fullName>
    </submittedName>
</protein>
<dbReference type="Gene3D" id="3.10.490.10">
    <property type="entry name" value="Gamma-glutamyl cyclotransferase-like"/>
    <property type="match status" value="1"/>
</dbReference>
<dbReference type="Proteomes" id="UP000664904">
    <property type="component" value="Plasmid unnamed1"/>
</dbReference>
<dbReference type="InterPro" id="IPR036568">
    <property type="entry name" value="GGCT-like_sf"/>
</dbReference>
<dbReference type="KEGG" id="pxi:J5O05_21505"/>
<dbReference type="SUPFAM" id="SSF110857">
    <property type="entry name" value="Gamma-glutamyl cyclotransferase-like"/>
    <property type="match status" value="1"/>
</dbReference>
<dbReference type="Pfam" id="PF06094">
    <property type="entry name" value="GGACT"/>
    <property type="match status" value="1"/>
</dbReference>
<accession>A0A975HMQ9</accession>
<evidence type="ECO:0000313" key="2">
    <source>
        <dbReference type="EMBL" id="QTH70098.1"/>
    </source>
</evidence>
<dbReference type="Proteomes" id="UP000664904">
    <property type="component" value="Plasmid unnamed5"/>
</dbReference>
<evidence type="ECO:0000313" key="3">
    <source>
        <dbReference type="EMBL" id="QTH73344.1"/>
    </source>
</evidence>
<feature type="domain" description="Gamma-glutamylcyclotransferase AIG2-like" evidence="1">
    <location>
        <begin position="4"/>
        <end position="69"/>
    </location>
</feature>
<gene>
    <name evidence="2" type="ORF">J5O05_00040</name>
    <name evidence="3" type="ORF">J5O05_21505</name>
</gene>
<dbReference type="EMBL" id="CP072135">
    <property type="protein sequence ID" value="QTH73344.1"/>
    <property type="molecule type" value="Genomic_DNA"/>
</dbReference>
<dbReference type="EMBL" id="CP072131">
    <property type="protein sequence ID" value="QTH70098.1"/>
    <property type="molecule type" value="Genomic_DNA"/>
</dbReference>
<organism evidence="3 4">
    <name type="scientific">Pseudoalteromonas xiamenensis</name>
    <dbReference type="NCBI Taxonomy" id="882626"/>
    <lineage>
        <taxon>Bacteria</taxon>
        <taxon>Pseudomonadati</taxon>
        <taxon>Pseudomonadota</taxon>
        <taxon>Gammaproteobacteria</taxon>
        <taxon>Alteromonadales</taxon>
        <taxon>Pseudoalteromonadaceae</taxon>
        <taxon>Pseudoalteromonas</taxon>
    </lineage>
</organism>
<reference evidence="3" key="1">
    <citation type="submission" date="2021-03" db="EMBL/GenBank/DDBJ databases">
        <title>Complete Genome of Pseudoalteromonas xiamenensis STKMTI.2, a new potential marine bacterium producing anti-Vibrio compounds.</title>
        <authorList>
            <person name="Handayani D.P."/>
            <person name="Isnansetyo A."/>
            <person name="Istiqomah I."/>
            <person name="Jumina J."/>
        </authorList>
    </citation>
    <scope>NUCLEOTIDE SEQUENCE</scope>
    <source>
        <strain evidence="3">STKMTI.2</strain>
        <plasmid evidence="2">unnamed1</plasmid>
        <plasmid evidence="3">unnamed5</plasmid>
    </source>
</reference>
<geneLocation type="plasmid" evidence="2 4">
    <name>unnamed1</name>
</geneLocation>
<keyword evidence="4" id="KW-1185">Reference proteome</keyword>
<geneLocation type="plasmid" evidence="3 4">
    <name>unnamed5</name>
</geneLocation>
<dbReference type="KEGG" id="pxi:J5O05_00040"/>
<evidence type="ECO:0000313" key="4">
    <source>
        <dbReference type="Proteomes" id="UP000664904"/>
    </source>
</evidence>
<dbReference type="InterPro" id="IPR009288">
    <property type="entry name" value="AIG2-like_dom"/>
</dbReference>
<sequence length="80" mass="9670">MRLFKLKEPLDWHELDAYEDFHPNDLAGSLYLRIETQVLLANDKPQRAWVYHYQGPMHFAKVIEHGDYALHRQTLRLPRR</sequence>
<dbReference type="AlphaFoldDB" id="A0A975HMQ9"/>
<name>A0A975HMQ9_9GAMM</name>